<dbReference type="InterPro" id="IPR007797">
    <property type="entry name" value="AF4/FMR2"/>
</dbReference>
<keyword evidence="8" id="KW-0238">DNA-binding</keyword>
<keyword evidence="15" id="KW-1185">Reference proteome</keyword>
<evidence type="ECO:0000256" key="1">
    <source>
        <dbReference type="ARBA" id="ARBA00004123"/>
    </source>
</evidence>
<evidence type="ECO:0000256" key="7">
    <source>
        <dbReference type="ARBA" id="ARBA00023015"/>
    </source>
</evidence>
<dbReference type="PANTHER" id="PTHR10528:SF17">
    <property type="entry name" value="AF4_FMR2 FAMILY MEMBER LILLI"/>
    <property type="match status" value="1"/>
</dbReference>
<dbReference type="InterPro" id="IPR043640">
    <property type="entry name" value="AF4/FMR2_CHD"/>
</dbReference>
<evidence type="ECO:0000256" key="3">
    <source>
        <dbReference type="ARBA" id="ARBA00021888"/>
    </source>
</evidence>
<evidence type="ECO:0000256" key="12">
    <source>
        <dbReference type="ARBA" id="ARBA00032149"/>
    </source>
</evidence>
<keyword evidence="7" id="KW-0805">Transcription regulation</keyword>
<accession>A0ABD2ML94</accession>
<sequence length="92" mass="10597">MVAAPSHPQNVGPCMWVPLSVYTAMTKQNQTYMYLLSYMDLWETADNLVFNGGYTEFFIELDRLCKPLTLHSSLTDLVTYIRKGIEKLKKES</sequence>
<dbReference type="EMBL" id="JABFTP020000001">
    <property type="protein sequence ID" value="KAL3267142.1"/>
    <property type="molecule type" value="Genomic_DNA"/>
</dbReference>
<dbReference type="GO" id="GO:0005634">
    <property type="term" value="C:nucleus"/>
    <property type="evidence" value="ECO:0007669"/>
    <property type="project" value="UniProtKB-SubCell"/>
</dbReference>
<keyword evidence="6" id="KW-0562">Pair-rule protein</keyword>
<evidence type="ECO:0000313" key="15">
    <source>
        <dbReference type="Proteomes" id="UP001516400"/>
    </source>
</evidence>
<dbReference type="PANTHER" id="PTHR10528">
    <property type="entry name" value="AF4/FMR2 FAMILY MEMBER"/>
    <property type="match status" value="1"/>
</dbReference>
<evidence type="ECO:0000256" key="4">
    <source>
        <dbReference type="ARBA" id="ARBA00022473"/>
    </source>
</evidence>
<protein>
    <recommendedName>
        <fullName evidence="3">AF4/FMR2 family member lilli</fullName>
    </recommendedName>
    <alternativeName>
        <fullName evidence="12">Protein lilliputian</fullName>
    </alternativeName>
</protein>
<comment type="similarity">
    <text evidence="2">Belongs to the AF4 family.</text>
</comment>
<gene>
    <name evidence="14" type="ORF">HHI36_011282</name>
</gene>
<organism evidence="14 15">
    <name type="scientific">Cryptolaemus montrouzieri</name>
    <dbReference type="NCBI Taxonomy" id="559131"/>
    <lineage>
        <taxon>Eukaryota</taxon>
        <taxon>Metazoa</taxon>
        <taxon>Ecdysozoa</taxon>
        <taxon>Arthropoda</taxon>
        <taxon>Hexapoda</taxon>
        <taxon>Insecta</taxon>
        <taxon>Pterygota</taxon>
        <taxon>Neoptera</taxon>
        <taxon>Endopterygota</taxon>
        <taxon>Coleoptera</taxon>
        <taxon>Polyphaga</taxon>
        <taxon>Cucujiformia</taxon>
        <taxon>Coccinelloidea</taxon>
        <taxon>Coccinellidae</taxon>
        <taxon>Scymninae</taxon>
        <taxon>Scymnini</taxon>
        <taxon>Cryptolaemus</taxon>
    </lineage>
</organism>
<evidence type="ECO:0000259" key="13">
    <source>
        <dbReference type="Pfam" id="PF18876"/>
    </source>
</evidence>
<keyword evidence="10" id="KW-0539">Nucleus</keyword>
<dbReference type="AlphaFoldDB" id="A0ABD2ML94"/>
<dbReference type="GO" id="GO:0007366">
    <property type="term" value="P:periodic partitioning by pair rule gene"/>
    <property type="evidence" value="ECO:0007669"/>
    <property type="project" value="UniProtKB-KW"/>
</dbReference>
<evidence type="ECO:0000313" key="14">
    <source>
        <dbReference type="EMBL" id="KAL3267142.1"/>
    </source>
</evidence>
<dbReference type="GO" id="GO:0003677">
    <property type="term" value="F:DNA binding"/>
    <property type="evidence" value="ECO:0007669"/>
    <property type="project" value="UniProtKB-KW"/>
</dbReference>
<feature type="domain" description="AF4/FMR2 C-terminal homology" evidence="13">
    <location>
        <begin position="31"/>
        <end position="91"/>
    </location>
</feature>
<evidence type="ECO:0000256" key="10">
    <source>
        <dbReference type="ARBA" id="ARBA00023242"/>
    </source>
</evidence>
<keyword evidence="5" id="KW-0597">Phosphoprotein</keyword>
<evidence type="ECO:0000256" key="2">
    <source>
        <dbReference type="ARBA" id="ARBA00007354"/>
    </source>
</evidence>
<evidence type="ECO:0000256" key="9">
    <source>
        <dbReference type="ARBA" id="ARBA00023163"/>
    </source>
</evidence>
<comment type="subcellular location">
    <subcellularLocation>
        <location evidence="1">Nucleus</location>
    </subcellularLocation>
</comment>
<comment type="caution">
    <text evidence="14">The sequence shown here is derived from an EMBL/GenBank/DDBJ whole genome shotgun (WGS) entry which is preliminary data.</text>
</comment>
<dbReference type="Proteomes" id="UP001516400">
    <property type="component" value="Unassembled WGS sequence"/>
</dbReference>
<evidence type="ECO:0000256" key="8">
    <source>
        <dbReference type="ARBA" id="ARBA00023125"/>
    </source>
</evidence>
<evidence type="ECO:0000256" key="11">
    <source>
        <dbReference type="ARBA" id="ARBA00024653"/>
    </source>
</evidence>
<reference evidence="14 15" key="1">
    <citation type="journal article" date="2021" name="BMC Biol.">
        <title>Horizontally acquired antibacterial genes associated with adaptive radiation of ladybird beetles.</title>
        <authorList>
            <person name="Li H.S."/>
            <person name="Tang X.F."/>
            <person name="Huang Y.H."/>
            <person name="Xu Z.Y."/>
            <person name="Chen M.L."/>
            <person name="Du X.Y."/>
            <person name="Qiu B.Y."/>
            <person name="Chen P.T."/>
            <person name="Zhang W."/>
            <person name="Slipinski A."/>
            <person name="Escalona H.E."/>
            <person name="Waterhouse R.M."/>
            <person name="Zwick A."/>
            <person name="Pang H."/>
        </authorList>
    </citation>
    <scope>NUCLEOTIDE SEQUENCE [LARGE SCALE GENOMIC DNA]</scope>
    <source>
        <strain evidence="14">SYSU2018</strain>
    </source>
</reference>
<evidence type="ECO:0000256" key="5">
    <source>
        <dbReference type="ARBA" id="ARBA00022553"/>
    </source>
</evidence>
<evidence type="ECO:0000256" key="6">
    <source>
        <dbReference type="ARBA" id="ARBA00022788"/>
    </source>
</evidence>
<name>A0ABD2ML94_9CUCU</name>
<comment type="function">
    <text evidence="11">Has a role in transcriptional regulation. Acts in parallel with the Ras/MAPK and the PI3K/PKB pathways in the control of cell identity and cellular growth. Essential for regulation of the cytoskeleton and cell growth but not for cell proliferation or growth rate. Required specifically for the microtubule-based basal transport of lipid droplets. Plays a partially redundant function downstream of Raf in cell fate specification in the developing eye. Pair-rule protein that regulates embryonic cellularization, gastrulation and segmentation.</text>
</comment>
<proteinExistence type="inferred from homology"/>
<keyword evidence="4" id="KW-0217">Developmental protein</keyword>
<dbReference type="Pfam" id="PF18876">
    <property type="entry name" value="AFF4_CHD"/>
    <property type="match status" value="1"/>
</dbReference>
<keyword evidence="9" id="KW-0804">Transcription</keyword>